<reference evidence="4" key="1">
    <citation type="submission" date="2021-11" db="EMBL/GenBank/DDBJ databases">
        <authorList>
            <person name="Herlambang A."/>
            <person name="Guo Y."/>
            <person name="Takashima Y."/>
            <person name="Nishizawa T."/>
        </authorList>
    </citation>
    <scope>NUCLEOTIDE SEQUENCE</scope>
    <source>
        <strain evidence="4">E1425</strain>
    </source>
</reference>
<evidence type="ECO:0000313" key="4">
    <source>
        <dbReference type="EMBL" id="GJJ69057.1"/>
    </source>
</evidence>
<gene>
    <name evidence="4" type="ORF">EMPS_01403</name>
</gene>
<dbReference type="GO" id="GO:0005769">
    <property type="term" value="C:early endosome"/>
    <property type="evidence" value="ECO:0007669"/>
    <property type="project" value="TreeGrafter"/>
</dbReference>
<dbReference type="Gene3D" id="1.20.1050.80">
    <property type="entry name" value="VPS9 domain"/>
    <property type="match status" value="1"/>
</dbReference>
<evidence type="ECO:0000256" key="1">
    <source>
        <dbReference type="ARBA" id="ARBA00007428"/>
    </source>
</evidence>
<feature type="compositionally biased region" description="Polar residues" evidence="2">
    <location>
        <begin position="1608"/>
        <end position="1619"/>
    </location>
</feature>
<feature type="compositionally biased region" description="Acidic residues" evidence="2">
    <location>
        <begin position="1664"/>
        <end position="1676"/>
    </location>
</feature>
<feature type="compositionally biased region" description="Polar residues" evidence="2">
    <location>
        <begin position="1196"/>
        <end position="1215"/>
    </location>
</feature>
<dbReference type="GO" id="GO:0097422">
    <property type="term" value="C:tubular endosome"/>
    <property type="evidence" value="ECO:0007669"/>
    <property type="project" value="TreeGrafter"/>
</dbReference>
<dbReference type="Proteomes" id="UP000827284">
    <property type="component" value="Unassembled WGS sequence"/>
</dbReference>
<dbReference type="PROSITE" id="PS51205">
    <property type="entry name" value="VPS9"/>
    <property type="match status" value="1"/>
</dbReference>
<feature type="region of interest" description="Disordered" evidence="2">
    <location>
        <begin position="2137"/>
        <end position="2161"/>
    </location>
</feature>
<name>A0A9P3H2W3_9FUNG</name>
<sequence>MARNEAHEPRNRSNSLSAAWSYLWRGSGSKQPSSHPQSPSSLSGSSPRSTTGRHQTIAEEDDDEEDRALGKGITRKVLPQQRRSTSSVHSSPVCSSRTSPRAESRRASATITTTSSPSLPRQQQHQQQQQPHHQHSALERIAIHNGNINNALASTLHHSSLPPLKDMQGRFLSEEEMAFATESRSQNQQRQPTHSHRQQQHLPRQNQSSTDSSGHNPRLNGSVGEYFDQDRSKSRSSTTASSTTDKHRLVDQGNGSSGGEGADDSTEITTPRTDGSTAGTAQSSSSPASASSSSAFSASCPSPASDNDGSRYKPTQLNWPIVQGPSLPTTPAVGLGLNGLDGPHEPNELFAQLISPISAPSYFDITPSSSSKVLSQSNTVPKKALSTASAYTTKTPGRRSKRTPAQSISSTITAGSTTRGANTATDAASQNSASYLDEQDVELDENSFYVHLQRMQERHQVQQEPGWLRSQHSLLQAKHKVPGAGHDHGGRKSGAGSPFLINNRSTMNNSPSGSDYSSSPSFLPSLGRHGVSGSASPVHNTASGHNHNRHQPILAFNCFQPGNVICVPRERSLGGLIFHKTFVDTHILTPSPYFRGQFLTLDHKVVEIDKSFVREISGFAHPRSVQILSEETVYNGSSQKPTRVLILDKPLEGDGVVQTRPLDGPIMPAVRGFASDLAFLEAFPELSRALRDFNHLCQEFENTYVYIRGFSAYTLDKLRLIYEKAYRDCLGDSVKLQKMILKGVQAEQDCFAELMENVVLGKLYQKLFIHSLVPCYAQRDVEVNDIILRYHQYLFGNGYHRGMEVDRCLASSDNSPLLQETLKKLGLSEKLRTLRFDLATEGIAAMFRAWDQDFQTPALSSLKSSASALTTETEQERKRRQLRESLRVFVKDHHSSKGVSSARSSSNVATAPAVKDDSEDEDESGPEVWNTPLEKVYCIKQALDMISNVAEDHLVNGQTAGFVQKRRPDVSVTTDDFIPLLAIVIIQARLMRIGSNIFYLQRFRINSPKSDMDFALVTFEASVEFLKTDPLTLLNQDRGQGVATIHVPETTMAPHNNLRKSIDIDNKRNSEEVQIMPWGTPSHTGWGFSPPKNMGSCTTPSFGLVASTPESEDPPTLTEPPVTESSQQLTRPPLATRHHSDIVQQQYQQRHARSTSMNFDDRYRRVALDEEVQSNFGDGGNGSWSRSPHIGPRFVSGTSSPLAPTSPNGSSSNELPPSGYVRRTSQQLQQAPQLPHPVPQRHSVSSGQSPMYIQHAHHSQQHLHRISLEQGRETMGRPTILPLQSPNLTPQLVVKPQIMLPPPKTPPMSGQNTSSTSLSSSARARPMSLIVAGALASSGYSSSYTGPGGSSQFYSGGGSGSGSGQRSRTTFSGSSNHSSPATSPRLGPGMTSRSSNSSRSNSLMSTPFPMLRANSMTTVLLNSPGGASGSGMANGRGAGSSMRGEKSEPGSPVLLESSWGTRSLTALPSHATAFSTSPSQVSESPQLIPASTSTAATANDGVPQTPEASIKKRVSRRGLNSPGRIRTSPSSTTTSSISTPTTPSTFSPSNSNALLESLTTSAQLASPPQSAGATGRSRSKSVHVSNSEAAAPLSPSSSASSSAEGSVRSLTKGSASRQSSIRLSLPKLALSPSAPSTAFCKTTVTAEATRNHATITTTTVTEATQEEEDDTSEEDKSEVRSEDDAGQTLTGLSRDLFMTGNSTPTSPTARNLPAIANLARSSSSHTRARSPAISMANVPFVFNDLGKESNSGSNPSTPRPQSTESSPAMSPVLSRTRSATTQVQVATLDESSTAKTVVVSDEEAPPVQLQGPKRTAVPIVRIPPVQVQLPRQQSYELSSSWRSSALKSQPGQSSSYSSLNGTPSPSFSQQHFQFVARQSAPEIISLASPLTGSIVTTRTGSPADGRRPMATTTTGPTLVGSGSYTTSSLLDQRHHLRSASSSSSSAMSLNSPSMINNGASLHVASGSGSNLNYGFNRRSLDGPRPNSSLGSYGVSSGTLSCSISTMSSLDQQHPLYQYHPAGSVQSNSSSRQTSPMFNSSGSSATPRQQPSLSSHPGQQHLYQHHQRQHSASSNLVSSASSSSSGSADGQGWTSSPARGLGIRTGAAPTAVDPSSVARPTISTALSEVLVCSKEEIKEAAEQDSDDEPDAEARQQLKPRDMTLGAPAAFHIKMDSGKYVSQLPQEQQERQPLHRAHSAAAVGLGVE</sequence>
<feature type="compositionally biased region" description="Polar residues" evidence="2">
    <location>
        <begin position="267"/>
        <end position="282"/>
    </location>
</feature>
<feature type="compositionally biased region" description="Polar residues" evidence="2">
    <location>
        <begin position="422"/>
        <end position="433"/>
    </location>
</feature>
<feature type="compositionally biased region" description="Low complexity" evidence="2">
    <location>
        <begin position="1651"/>
        <end position="1663"/>
    </location>
</feature>
<feature type="compositionally biased region" description="Low complexity" evidence="2">
    <location>
        <begin position="1392"/>
        <end position="1402"/>
    </location>
</feature>
<feature type="compositionally biased region" description="Low complexity" evidence="2">
    <location>
        <begin position="1585"/>
        <end position="1606"/>
    </location>
</feature>
<feature type="region of interest" description="Disordered" evidence="2">
    <location>
        <begin position="178"/>
        <end position="325"/>
    </location>
</feature>
<dbReference type="EMBL" id="BQFW01000002">
    <property type="protein sequence ID" value="GJJ69057.1"/>
    <property type="molecule type" value="Genomic_DNA"/>
</dbReference>
<evidence type="ECO:0000259" key="3">
    <source>
        <dbReference type="PROSITE" id="PS51205"/>
    </source>
</evidence>
<feature type="compositionally biased region" description="Polar residues" evidence="2">
    <location>
        <begin position="381"/>
        <end position="395"/>
    </location>
</feature>
<evidence type="ECO:0000256" key="2">
    <source>
        <dbReference type="SAM" id="MobiDB-lite"/>
    </source>
</evidence>
<feature type="compositionally biased region" description="Gly residues" evidence="2">
    <location>
        <begin position="1426"/>
        <end position="1438"/>
    </location>
</feature>
<dbReference type="PANTHER" id="PTHR24170:SF1">
    <property type="entry name" value="DOMAIN PROTEIN, PUTATIVE (AFU_ORTHOLOGUE AFUA_1G09870)-RELATED"/>
    <property type="match status" value="1"/>
</dbReference>
<organism evidence="4 5">
    <name type="scientific">Entomortierella parvispora</name>
    <dbReference type="NCBI Taxonomy" id="205924"/>
    <lineage>
        <taxon>Eukaryota</taxon>
        <taxon>Fungi</taxon>
        <taxon>Fungi incertae sedis</taxon>
        <taxon>Mucoromycota</taxon>
        <taxon>Mortierellomycotina</taxon>
        <taxon>Mortierellomycetes</taxon>
        <taxon>Mortierellales</taxon>
        <taxon>Mortierellaceae</taxon>
        <taxon>Entomortierella</taxon>
    </lineage>
</organism>
<feature type="compositionally biased region" description="Low complexity" evidence="2">
    <location>
        <begin position="82"/>
        <end position="99"/>
    </location>
</feature>
<dbReference type="GO" id="GO:0005886">
    <property type="term" value="C:plasma membrane"/>
    <property type="evidence" value="ECO:0007669"/>
    <property type="project" value="TreeGrafter"/>
</dbReference>
<dbReference type="GO" id="GO:0030133">
    <property type="term" value="C:transport vesicle"/>
    <property type="evidence" value="ECO:0007669"/>
    <property type="project" value="TreeGrafter"/>
</dbReference>
<dbReference type="GO" id="GO:0045022">
    <property type="term" value="P:early endosome to late endosome transport"/>
    <property type="evidence" value="ECO:0007669"/>
    <property type="project" value="TreeGrafter"/>
</dbReference>
<evidence type="ECO:0000313" key="5">
    <source>
        <dbReference type="Proteomes" id="UP000827284"/>
    </source>
</evidence>
<feature type="compositionally biased region" description="Polar residues" evidence="2">
    <location>
        <begin position="1910"/>
        <end position="1925"/>
    </location>
</feature>
<feature type="compositionally biased region" description="Low complexity" evidence="2">
    <location>
        <begin position="2069"/>
        <end position="2087"/>
    </location>
</feature>
<feature type="compositionally biased region" description="Polar residues" evidence="2">
    <location>
        <begin position="1474"/>
        <end position="1497"/>
    </location>
</feature>
<dbReference type="InterPro" id="IPR003123">
    <property type="entry name" value="VPS9"/>
</dbReference>
<dbReference type="InterPro" id="IPR037191">
    <property type="entry name" value="VPS9_dom_sf"/>
</dbReference>
<feature type="compositionally biased region" description="Low complexity" evidence="2">
    <location>
        <begin position="1841"/>
        <end position="1858"/>
    </location>
</feature>
<feature type="region of interest" description="Disordered" evidence="2">
    <location>
        <begin position="1893"/>
        <end position="1925"/>
    </location>
</feature>
<feature type="compositionally biased region" description="Polar residues" evidence="2">
    <location>
        <begin position="2035"/>
        <end position="2057"/>
    </location>
</feature>
<dbReference type="SUPFAM" id="SSF109993">
    <property type="entry name" value="VPS9 domain"/>
    <property type="match status" value="1"/>
</dbReference>
<protein>
    <recommendedName>
        <fullName evidence="3">VPS9 domain-containing protein</fullName>
    </recommendedName>
</protein>
<dbReference type="GO" id="GO:0000149">
    <property type="term" value="F:SNARE binding"/>
    <property type="evidence" value="ECO:0007669"/>
    <property type="project" value="TreeGrafter"/>
</dbReference>
<feature type="region of interest" description="Disordered" evidence="2">
    <location>
        <begin position="1651"/>
        <end position="1713"/>
    </location>
</feature>
<feature type="compositionally biased region" description="Low complexity" evidence="2">
    <location>
        <begin position="2023"/>
        <end position="2034"/>
    </location>
</feature>
<feature type="domain" description="VPS9" evidence="3">
    <location>
        <begin position="876"/>
        <end position="1035"/>
    </location>
</feature>
<feature type="compositionally biased region" description="Low complexity" evidence="2">
    <location>
        <begin position="407"/>
        <end position="421"/>
    </location>
</feature>
<feature type="compositionally biased region" description="Low complexity" evidence="2">
    <location>
        <begin position="107"/>
        <end position="131"/>
    </location>
</feature>
<feature type="region of interest" description="Disordered" evidence="2">
    <location>
        <begin position="1103"/>
        <end position="1133"/>
    </location>
</feature>
<dbReference type="SMART" id="SM00167">
    <property type="entry name" value="VPS9"/>
    <property type="match status" value="1"/>
</dbReference>
<dbReference type="Pfam" id="PF02204">
    <property type="entry name" value="VPS9"/>
    <property type="match status" value="1"/>
</dbReference>
<feature type="compositionally biased region" description="Low complexity" evidence="2">
    <location>
        <begin position="1527"/>
        <end position="1551"/>
    </location>
</feature>
<dbReference type="GO" id="GO:0005770">
    <property type="term" value="C:late endosome"/>
    <property type="evidence" value="ECO:0007669"/>
    <property type="project" value="TreeGrafter"/>
</dbReference>
<dbReference type="InterPro" id="IPR051248">
    <property type="entry name" value="UPF0507/Ank_repeat_27"/>
</dbReference>
<feature type="region of interest" description="Disordered" evidence="2">
    <location>
        <begin position="1297"/>
        <end position="1322"/>
    </location>
</feature>
<feature type="compositionally biased region" description="Polar residues" evidence="2">
    <location>
        <begin position="1552"/>
        <end position="1572"/>
    </location>
</feature>
<dbReference type="OrthoDB" id="411646at2759"/>
<comment type="caution">
    <text evidence="4">The sequence shown here is derived from an EMBL/GenBank/DDBJ whole genome shotgun (WGS) entry which is preliminary data.</text>
</comment>
<feature type="compositionally biased region" description="Low complexity" evidence="2">
    <location>
        <begin position="1364"/>
        <end position="1375"/>
    </location>
</feature>
<feature type="compositionally biased region" description="Polar residues" evidence="2">
    <location>
        <begin position="500"/>
        <end position="509"/>
    </location>
</feature>
<feature type="region of interest" description="Disordered" evidence="2">
    <location>
        <begin position="381"/>
        <end position="433"/>
    </location>
</feature>
<proteinExistence type="inferred from homology"/>
<feature type="compositionally biased region" description="Polar residues" evidence="2">
    <location>
        <begin position="1748"/>
        <end position="1795"/>
    </location>
</feature>
<feature type="compositionally biased region" description="Polar residues" evidence="2">
    <location>
        <begin position="533"/>
        <end position="545"/>
    </location>
</feature>
<feature type="compositionally biased region" description="Polar residues" evidence="2">
    <location>
        <begin position="1699"/>
        <end position="1709"/>
    </location>
</feature>
<feature type="region of interest" description="Disordered" evidence="2">
    <location>
        <begin position="2180"/>
        <end position="2206"/>
    </location>
</feature>
<feature type="region of interest" description="Disordered" evidence="2">
    <location>
        <begin position="1173"/>
        <end position="1249"/>
    </location>
</feature>
<keyword evidence="5" id="KW-1185">Reference proteome</keyword>
<reference evidence="4" key="2">
    <citation type="journal article" date="2022" name="Microbiol. Resour. Announc.">
        <title>Whole-Genome Sequence of Entomortierella parvispora E1425, a Mucoromycotan Fungus Associated with Burkholderiaceae-Related Endosymbiotic Bacteria.</title>
        <authorList>
            <person name="Herlambang A."/>
            <person name="Guo Y."/>
            <person name="Takashima Y."/>
            <person name="Narisawa K."/>
            <person name="Ohta H."/>
            <person name="Nishizawa T."/>
        </authorList>
    </citation>
    <scope>NUCLEOTIDE SEQUENCE</scope>
    <source>
        <strain evidence="4">E1425</strain>
    </source>
</reference>
<dbReference type="GO" id="GO:0005085">
    <property type="term" value="F:guanyl-nucleotide exchange factor activity"/>
    <property type="evidence" value="ECO:0007669"/>
    <property type="project" value="TreeGrafter"/>
</dbReference>
<feature type="compositionally biased region" description="Polar residues" evidence="2">
    <location>
        <begin position="182"/>
        <end position="192"/>
    </location>
</feature>
<feature type="region of interest" description="Disordered" evidence="2">
    <location>
        <begin position="1841"/>
        <end position="1864"/>
    </location>
</feature>
<feature type="compositionally biased region" description="Low complexity" evidence="2">
    <location>
        <begin position="26"/>
        <end position="54"/>
    </location>
</feature>
<feature type="region of interest" description="Disordered" evidence="2">
    <location>
        <begin position="1744"/>
        <end position="1811"/>
    </location>
</feature>
<comment type="similarity">
    <text evidence="1">Belongs to the UPF0507 family.</text>
</comment>
<feature type="compositionally biased region" description="Low complexity" evidence="2">
    <location>
        <begin position="897"/>
        <end position="906"/>
    </location>
</feature>
<feature type="compositionally biased region" description="Low complexity" evidence="2">
    <location>
        <begin position="510"/>
        <end position="525"/>
    </location>
</feature>
<feature type="region of interest" description="Disordered" evidence="2">
    <location>
        <begin position="25"/>
        <end position="135"/>
    </location>
</feature>
<dbReference type="PANTHER" id="PTHR24170">
    <property type="entry name" value="ANKYRIN REPEAT DOMAIN-CONTAINING PROTEIN 27"/>
    <property type="match status" value="1"/>
</dbReference>
<feature type="compositionally biased region" description="Basic and acidic residues" evidence="2">
    <location>
        <begin position="2150"/>
        <end position="2160"/>
    </location>
</feature>
<feature type="region of interest" description="Disordered" evidence="2">
    <location>
        <begin position="2019"/>
        <end position="2114"/>
    </location>
</feature>
<feature type="compositionally biased region" description="Low complexity" evidence="2">
    <location>
        <begin position="283"/>
        <end position="305"/>
    </location>
</feature>
<feature type="region of interest" description="Disordered" evidence="2">
    <location>
        <begin position="1474"/>
        <end position="1619"/>
    </location>
</feature>
<feature type="compositionally biased region" description="Polar residues" evidence="2">
    <location>
        <begin position="200"/>
        <end position="215"/>
    </location>
</feature>
<feature type="region of interest" description="Disordered" evidence="2">
    <location>
        <begin position="1354"/>
        <end position="1456"/>
    </location>
</feature>
<feature type="region of interest" description="Disordered" evidence="2">
    <location>
        <begin position="891"/>
        <end position="927"/>
    </location>
</feature>
<accession>A0A9P3H2W3</accession>
<feature type="region of interest" description="Disordered" evidence="2">
    <location>
        <begin position="480"/>
        <end position="546"/>
    </location>
</feature>